<dbReference type="GO" id="GO:0016491">
    <property type="term" value="F:oxidoreductase activity"/>
    <property type="evidence" value="ECO:0007669"/>
    <property type="project" value="InterPro"/>
</dbReference>
<gene>
    <name evidence="2" type="ORF">S06H3_52179</name>
</gene>
<reference evidence="2" key="1">
    <citation type="journal article" date="2014" name="Front. Microbiol.">
        <title>High frequency of phylogenetically diverse reductive dehalogenase-homologous genes in deep subseafloor sedimentary metagenomes.</title>
        <authorList>
            <person name="Kawai M."/>
            <person name="Futagami T."/>
            <person name="Toyoda A."/>
            <person name="Takaki Y."/>
            <person name="Nishi S."/>
            <person name="Hori S."/>
            <person name="Arai W."/>
            <person name="Tsubouchi T."/>
            <person name="Morono Y."/>
            <person name="Uchiyama I."/>
            <person name="Ito T."/>
            <person name="Fujiyama A."/>
            <person name="Inagaki F."/>
            <person name="Takami H."/>
        </authorList>
    </citation>
    <scope>NUCLEOTIDE SEQUENCE</scope>
    <source>
        <strain evidence="2">Expedition CK06-06</strain>
    </source>
</reference>
<feature type="domain" description="FAD/NAD(P)-binding" evidence="1">
    <location>
        <begin position="21"/>
        <end position="218"/>
    </location>
</feature>
<dbReference type="Gene3D" id="6.10.250.1450">
    <property type="match status" value="1"/>
</dbReference>
<dbReference type="Gene3D" id="3.50.50.60">
    <property type="entry name" value="FAD/NAD(P)-binding domain"/>
    <property type="match status" value="1"/>
</dbReference>
<dbReference type="PANTHER" id="PTHR42783">
    <property type="entry name" value="GLUTAMATE SYNTHASE [NADPH] SMALL CHAIN"/>
    <property type="match status" value="1"/>
</dbReference>
<protein>
    <recommendedName>
        <fullName evidence="1">FAD/NAD(P)-binding domain-containing protein</fullName>
    </recommendedName>
</protein>
<dbReference type="PRINTS" id="PR00469">
    <property type="entry name" value="PNDRDTASEII"/>
</dbReference>
<organism evidence="2">
    <name type="scientific">marine sediment metagenome</name>
    <dbReference type="NCBI Taxonomy" id="412755"/>
    <lineage>
        <taxon>unclassified sequences</taxon>
        <taxon>metagenomes</taxon>
        <taxon>ecological metagenomes</taxon>
    </lineage>
</organism>
<dbReference type="EMBL" id="BARV01033166">
    <property type="protein sequence ID" value="GAI42268.1"/>
    <property type="molecule type" value="Genomic_DNA"/>
</dbReference>
<name>X1NF83_9ZZZZ</name>
<dbReference type="SUPFAM" id="SSF142019">
    <property type="entry name" value="Nqo1 FMN-binding domain-like"/>
    <property type="match status" value="1"/>
</dbReference>
<dbReference type="SUPFAM" id="SSF51905">
    <property type="entry name" value="FAD/NAD(P)-binding domain"/>
    <property type="match status" value="1"/>
</dbReference>
<dbReference type="PRINTS" id="PR00368">
    <property type="entry name" value="FADPNR"/>
</dbReference>
<evidence type="ECO:0000259" key="1">
    <source>
        <dbReference type="Pfam" id="PF07992"/>
    </source>
</evidence>
<dbReference type="InterPro" id="IPR036188">
    <property type="entry name" value="FAD/NAD-bd_sf"/>
</dbReference>
<dbReference type="InterPro" id="IPR023753">
    <property type="entry name" value="FAD/NAD-binding_dom"/>
</dbReference>
<dbReference type="InterPro" id="IPR037225">
    <property type="entry name" value="Nuo51_FMN-bd_sf"/>
</dbReference>
<feature type="non-terminal residue" evidence="2">
    <location>
        <position position="247"/>
    </location>
</feature>
<sequence>QIRCNASLGNNFTIESLKGDGYDAIFVALGAQASQRIRVEGEDLPGVLSGIGFLRDVAFNKEVSLGQRVAVIGGGNTAIDAARTALRLGAGKVTIVYRRSRDEMPANDEEIEQAKQEGIKLRFLAAPVKLRARSGKVDSMECIKMALGEPDSSGRRRPEPIAGSEFTMKVDTIIAAIGQTLDAFGIPQDGQIELNRRGYIKVNEETMETSLEGVFAGGYKAIEKVLSSMSPQEVIDEVTKSGLRGRG</sequence>
<dbReference type="AlphaFoldDB" id="X1NF83"/>
<evidence type="ECO:0000313" key="2">
    <source>
        <dbReference type="EMBL" id="GAI42268.1"/>
    </source>
</evidence>
<dbReference type="PANTHER" id="PTHR42783:SF3">
    <property type="entry name" value="GLUTAMATE SYNTHASE [NADPH] SMALL CHAIN-RELATED"/>
    <property type="match status" value="1"/>
</dbReference>
<dbReference type="Pfam" id="PF07992">
    <property type="entry name" value="Pyr_redox_2"/>
    <property type="match status" value="1"/>
</dbReference>
<comment type="caution">
    <text evidence="2">The sequence shown here is derived from an EMBL/GenBank/DDBJ whole genome shotgun (WGS) entry which is preliminary data.</text>
</comment>
<proteinExistence type="predicted"/>
<accession>X1NF83</accession>
<feature type="non-terminal residue" evidence="2">
    <location>
        <position position="1"/>
    </location>
</feature>